<protein>
    <submittedName>
        <fullName evidence="1">Uncharacterized protein</fullName>
    </submittedName>
</protein>
<dbReference type="AlphaFoldDB" id="A0AAW6CLX6"/>
<evidence type="ECO:0000313" key="2">
    <source>
        <dbReference type="Proteomes" id="UP001211173"/>
    </source>
</evidence>
<sequence length="699" mass="78211">MLERFVLPIDYGVSYGSVTLKSLQNDNVPELDLLVREAIQNSSDASLQETDPFFIVNFTTGSFCPSKFNFYMTGIEEYLNDRFPSEHADFLEIRDLKTSGLTGCIRKADIKKEDHGNFFKLIYDTGKRQTQAGAGGNWGFGKSVYYRVGIGIVIFYSRIKNETGYESRLIVTLVEDESKKNPDGSDATILNRLDPNSAGKAWWGIRDGEDLLPISDDEFIVPLLDTFGLKPFTGEETGTSVIIPYIDPSKLLEDIIPADAEIESGIRDHFETNWTSTLADYLKLAIQRWYAPKIHNRSLPEFCDKKWLYASVNNIPIRRKDMLPFFQLVQELYTAAIAKTYGSEYRSEWLPQIQCLAVNIQRYFEGGSTSGFVAAIKISRDELNGTQNVLSPYVYIGKFEAERGKNEPIVMYARDPGMVIDYSVTGPWVKGISLPESEDEFIFAFYMPTTTKILKNDLPAPEFAGMNLGEYLRACEASDHMGWDDPAKMQIVTRIQKNTVTQIENKIVKNNEPKFEATASKLAATLGRSLLPRVGYGKKKNGSGGSGSGGGSGNLKNIEFEIFPTLISSNEIEIPFRLKLSHGKKTADLELIVASEGGWITPSSWQSDIGTLFPATIESFTVHTVTSNIDAQPIELNDGCSSKNLLFDTEKLSAELLHAEGSHELSSVKVTAHILNMELYGLLKIRAYDKKYRFSIRVE</sequence>
<reference evidence="1" key="1">
    <citation type="submission" date="2023-01" db="EMBL/GenBank/DDBJ databases">
        <title>Human gut microbiome strain richness.</title>
        <authorList>
            <person name="Chen-Liaw A."/>
        </authorList>
    </citation>
    <scope>NUCLEOTIDE SEQUENCE</scope>
    <source>
        <strain evidence="1">1001287st1_F4_1001285I_161205</strain>
    </source>
</reference>
<dbReference type="Proteomes" id="UP001211173">
    <property type="component" value="Unassembled WGS sequence"/>
</dbReference>
<comment type="caution">
    <text evidence="1">The sequence shown here is derived from an EMBL/GenBank/DDBJ whole genome shotgun (WGS) entry which is preliminary data.</text>
</comment>
<proteinExistence type="predicted"/>
<gene>
    <name evidence="1" type="ORF">PNE06_16900</name>
</gene>
<name>A0AAW6CLX6_FLAPL</name>
<evidence type="ECO:0000313" key="1">
    <source>
        <dbReference type="EMBL" id="MDB7934764.1"/>
    </source>
</evidence>
<organism evidence="1 2">
    <name type="scientific">Flavonifractor plautii</name>
    <name type="common">Fusobacterium plautii</name>
    <dbReference type="NCBI Taxonomy" id="292800"/>
    <lineage>
        <taxon>Bacteria</taxon>
        <taxon>Bacillati</taxon>
        <taxon>Bacillota</taxon>
        <taxon>Clostridia</taxon>
        <taxon>Eubacteriales</taxon>
        <taxon>Oscillospiraceae</taxon>
        <taxon>Flavonifractor</taxon>
    </lineage>
</organism>
<accession>A0AAW6CLX6</accession>
<dbReference type="RefSeq" id="WP_131971240.1">
    <property type="nucleotide sequence ID" value="NZ_BAABZG010000001.1"/>
</dbReference>
<dbReference type="EMBL" id="JAQLWV010000029">
    <property type="protein sequence ID" value="MDB7934764.1"/>
    <property type="molecule type" value="Genomic_DNA"/>
</dbReference>